<reference evidence="4" key="1">
    <citation type="submission" date="2007-06" db="EMBL/GenBank/DDBJ databases">
        <title>Full length cDNA sequences from Sitka Spruce (Picea sitchensis).</title>
        <authorList>
            <person name="Ralph S.G."/>
            <person name="Chun H.E."/>
            <person name="Liao N."/>
            <person name="Ali J."/>
            <person name="Reid K."/>
            <person name="Kolosova N."/>
            <person name="Cooper N."/>
            <person name="Cullis C."/>
            <person name="Jancsik S."/>
            <person name="Moore R."/>
            <person name="Mayo M."/>
            <person name="Wagner S."/>
            <person name="Holt R.A."/>
            <person name="Jones S.J.M."/>
            <person name="Marra M.A."/>
            <person name="Ritland C.E."/>
            <person name="Ritland K."/>
            <person name="Bohlmann J."/>
        </authorList>
    </citation>
    <scope>NUCLEOTIDE SEQUENCE</scope>
    <source>
        <tissue evidence="4">Green portion of the leader tissue</tissue>
    </source>
</reference>
<dbReference type="InterPro" id="IPR036568">
    <property type="entry name" value="GGCT-like_sf"/>
</dbReference>
<dbReference type="EMBL" id="BT071492">
    <property type="protein sequence ID" value="ACN40950.1"/>
    <property type="molecule type" value="mRNA"/>
</dbReference>
<dbReference type="Gene3D" id="3.10.490.10">
    <property type="entry name" value="Gamma-glutamyl cyclotransferase-like"/>
    <property type="match status" value="1"/>
</dbReference>
<evidence type="ECO:0000313" key="5">
    <source>
        <dbReference type="EMBL" id="ACN40468.1"/>
    </source>
</evidence>
<feature type="region of interest" description="Disordered" evidence="1">
    <location>
        <begin position="1"/>
        <end position="73"/>
    </location>
</feature>
<dbReference type="EMBL" id="BT070983">
    <property type="protein sequence ID" value="ACN40468.1"/>
    <property type="molecule type" value="mRNA"/>
</dbReference>
<reference evidence="3" key="2">
    <citation type="journal article" date="2008" name="BMC Genomics">
        <title>A conifer genomics resource of 200,000 spruce (Picea spp.) ESTs and 6,464 high-quality, sequence-finished full-length cDNAs for Sitka spruce (Picea sitchensis).</title>
        <authorList>
            <person name="Ralph S.G."/>
            <person name="Chun H.J."/>
            <person name="Kolosova N."/>
            <person name="Cooper D."/>
            <person name="Oddy C."/>
            <person name="Ritland C.E."/>
            <person name="Kirkpatrick R."/>
            <person name="Moore R."/>
            <person name="Barber S."/>
            <person name="Holt R.A."/>
            <person name="Jones S.J."/>
            <person name="Marra M.A."/>
            <person name="Douglas C.J."/>
            <person name="Ritland K."/>
            <person name="Bohlmann J."/>
        </authorList>
    </citation>
    <scope>NUCLEOTIDE SEQUENCE</scope>
    <source>
        <tissue evidence="3">Green portion of the leader tissue</tissue>
    </source>
</reference>
<evidence type="ECO:0000313" key="6">
    <source>
        <dbReference type="EMBL" id="ACN40950.1"/>
    </source>
</evidence>
<reference evidence="5" key="3">
    <citation type="submission" date="2009-02" db="EMBL/GenBank/DDBJ databases">
        <title>Full length sequence-verified cDNA sequences from Sitka spruce (Picea sitchensis).</title>
        <authorList>
            <person name="Reid K.E."/>
            <person name="Liao N."/>
            <person name="Ralph S."/>
            <person name="Kolosova N."/>
            <person name="Oddy C."/>
            <person name="Moore R."/>
            <person name="Mayo M."/>
            <person name="Wagner S."/>
            <person name="King J."/>
            <person name="Yanchuk A."/>
            <person name="Holt R."/>
            <person name="Jones S."/>
            <person name="Marra M."/>
            <person name="Ritland C.E."/>
            <person name="Ritland K."/>
            <person name="Bohlmann J."/>
        </authorList>
    </citation>
    <scope>NUCLEOTIDE SEQUENCE</scope>
    <source>
        <tissue evidence="6">Bark</tissue>
        <tissue evidence="5">Green portion of the leader tissue</tissue>
    </source>
</reference>
<dbReference type="InterPro" id="IPR009288">
    <property type="entry name" value="AIG2-like_dom"/>
</dbReference>
<name>A9P198_PICSI</name>
<feature type="compositionally biased region" description="Low complexity" evidence="1">
    <location>
        <begin position="10"/>
        <end position="54"/>
    </location>
</feature>
<accession>A9P198</accession>
<sequence>MGIPLKNEESSSASISASSPVNHSSYHANASANGNSNSSNGVDSSHSSSGAPSHIFLYGDSRPDAPSNTQNLPGLQNKRAWLLGSRLYSFSTGGVRRAAVKLEESGHAVLGYAVSTNDSMGITRLLDEFERREYLPDLYERDIVEVISERGERLQSYIYHRPDVNPSNLIPTGDWLRQ</sequence>
<dbReference type="OMA" id="CERREYS"/>
<evidence type="ECO:0000313" key="4">
    <source>
        <dbReference type="EMBL" id="ABR17086.1"/>
    </source>
</evidence>
<proteinExistence type="evidence at transcript level"/>
<evidence type="ECO:0000256" key="1">
    <source>
        <dbReference type="SAM" id="MobiDB-lite"/>
    </source>
</evidence>
<dbReference type="EMBL" id="EF677251">
    <property type="protein sequence ID" value="ABR17086.1"/>
    <property type="molecule type" value="mRNA"/>
</dbReference>
<evidence type="ECO:0000313" key="3">
    <source>
        <dbReference type="EMBL" id="ABK26659.1"/>
    </source>
</evidence>
<dbReference type="SUPFAM" id="SSF110857">
    <property type="entry name" value="Gamma-glutamyl cyclotransferase-like"/>
    <property type="match status" value="1"/>
</dbReference>
<organism evidence="3">
    <name type="scientific">Picea sitchensis</name>
    <name type="common">Sitka spruce</name>
    <name type="synonym">Pinus sitchensis</name>
    <dbReference type="NCBI Taxonomy" id="3332"/>
    <lineage>
        <taxon>Eukaryota</taxon>
        <taxon>Viridiplantae</taxon>
        <taxon>Streptophyta</taxon>
        <taxon>Embryophyta</taxon>
        <taxon>Tracheophyta</taxon>
        <taxon>Spermatophyta</taxon>
        <taxon>Pinopsida</taxon>
        <taxon>Pinidae</taxon>
        <taxon>Conifers I</taxon>
        <taxon>Pinales</taxon>
        <taxon>Pinaceae</taxon>
        <taxon>Picea</taxon>
    </lineage>
</organism>
<dbReference type="EMBL" id="EF087416">
    <property type="protein sequence ID" value="ABK26659.1"/>
    <property type="molecule type" value="mRNA"/>
</dbReference>
<dbReference type="AlphaFoldDB" id="A9P198"/>
<dbReference type="Pfam" id="PF06094">
    <property type="entry name" value="GGACT"/>
    <property type="match status" value="1"/>
</dbReference>
<feature type="domain" description="Gamma-glutamylcyclotransferase AIG2-like" evidence="2">
    <location>
        <begin position="55"/>
        <end position="176"/>
    </location>
</feature>
<dbReference type="EMBL" id="EF087668">
    <property type="protein sequence ID" value="ABK26903.1"/>
    <property type="molecule type" value="mRNA"/>
</dbReference>
<protein>
    <recommendedName>
        <fullName evidence="2">Gamma-glutamylcyclotransferase AIG2-like domain-containing protein</fullName>
    </recommendedName>
</protein>
<evidence type="ECO:0000259" key="2">
    <source>
        <dbReference type="Pfam" id="PF06094"/>
    </source>
</evidence>